<comment type="caution">
    <text evidence="3">The sequence shown here is derived from an EMBL/GenBank/DDBJ whole genome shotgun (WGS) entry which is preliminary data.</text>
</comment>
<organism evidence="3 4">
    <name type="scientific">Coprobacillus cateniformis</name>
    <dbReference type="NCBI Taxonomy" id="100884"/>
    <lineage>
        <taxon>Bacteria</taxon>
        <taxon>Bacillati</taxon>
        <taxon>Bacillota</taxon>
        <taxon>Erysipelotrichia</taxon>
        <taxon>Erysipelotrichales</taxon>
        <taxon>Coprobacillaceae</taxon>
        <taxon>Coprobacillus</taxon>
    </lineage>
</organism>
<evidence type="ECO:0000256" key="1">
    <source>
        <dbReference type="SAM" id="Phobius"/>
    </source>
</evidence>
<keyword evidence="4" id="KW-1185">Reference proteome</keyword>
<feature type="signal peptide" evidence="2">
    <location>
        <begin position="1"/>
        <end position="29"/>
    </location>
</feature>
<keyword evidence="1" id="KW-0812">Transmembrane</keyword>
<keyword evidence="2" id="KW-0732">Signal</keyword>
<proteinExistence type="predicted"/>
<reference evidence="3 4" key="1">
    <citation type="submission" date="2010-12" db="EMBL/GenBank/DDBJ databases">
        <title>The Genome Sequence of Coprobacillus sp. strain 29_1.</title>
        <authorList>
            <consortium name="The Broad Institute Genome Sequencing Platform"/>
            <person name="Earl A."/>
            <person name="Ward D."/>
            <person name="Feldgarden M."/>
            <person name="Gevers D."/>
            <person name="Daigneault M."/>
            <person name="Sibley C.D."/>
            <person name="White A."/>
            <person name="Strauss J."/>
            <person name="Allen-Vercoe E."/>
            <person name="Young S.K."/>
            <person name="Zeng Q."/>
            <person name="Gargeya S."/>
            <person name="Fitzgerald M."/>
            <person name="Haas B."/>
            <person name="Abouelleil A."/>
            <person name="Alvarado L."/>
            <person name="Arachchi H.M."/>
            <person name="Berlin A."/>
            <person name="Brown A."/>
            <person name="Chapman S.B."/>
            <person name="Chen Z."/>
            <person name="Dunbar C."/>
            <person name="Freedman E."/>
            <person name="Gearin G."/>
            <person name="Gellesch M."/>
            <person name="Goldberg J."/>
            <person name="Griggs A."/>
            <person name="Gujja S."/>
            <person name="Heilman E."/>
            <person name="Heiman D."/>
            <person name="Howarth C."/>
            <person name="Larson L."/>
            <person name="Lui A."/>
            <person name="MacDonald P.J.P."/>
            <person name="Mehta T."/>
            <person name="Montmayeur A."/>
            <person name="Murphy C."/>
            <person name="Neiman D."/>
            <person name="Pearson M."/>
            <person name="Priest M."/>
            <person name="Roberts A."/>
            <person name="Saif S."/>
            <person name="Shea T."/>
            <person name="Shenoy N."/>
            <person name="Sisk P."/>
            <person name="Stolte C."/>
            <person name="Sykes S."/>
            <person name="White J."/>
            <person name="Yandava C."/>
            <person name="Nusbaum C."/>
            <person name="Birren B."/>
        </authorList>
    </citation>
    <scope>NUCLEOTIDE SEQUENCE [LARGE SCALE GENOMIC DNA]</scope>
    <source>
        <strain evidence="3 4">29_1</strain>
    </source>
</reference>
<keyword evidence="1" id="KW-1133">Transmembrane helix</keyword>
<dbReference type="STRING" id="100884.GCA_000269565_03692"/>
<dbReference type="GeneID" id="78231442"/>
<feature type="transmembrane region" description="Helical" evidence="1">
    <location>
        <begin position="181"/>
        <end position="202"/>
    </location>
</feature>
<dbReference type="AlphaFoldDB" id="E7GEC3"/>
<name>E7GEC3_9FIRM</name>
<dbReference type="HOGENOM" id="CLU_1040958_0_0_9"/>
<evidence type="ECO:0000256" key="2">
    <source>
        <dbReference type="SAM" id="SignalP"/>
    </source>
</evidence>
<gene>
    <name evidence="3" type="ORF">HMPREF9488_03295</name>
</gene>
<protein>
    <submittedName>
        <fullName evidence="3">Uncharacterized protein</fullName>
    </submittedName>
</protein>
<accession>E7GEC3</accession>
<evidence type="ECO:0000313" key="4">
    <source>
        <dbReference type="Proteomes" id="UP000003157"/>
    </source>
</evidence>
<sequence length="267" mass="29188">MKLSFKNFFVGVSILALTFAAINVTPVFAADLDDIYEKEISESIIAGDGSAENPYILNEETSPMFTQYLEEKGKEAIVSLQVPTVSTFGLFDGILSGTSHGTAPNGAYWKYTSGAPNVNSNGNVWMKSVEYMTYNEVKNMVAGFNSSSYVSVFKGSITEIAGWSLTKAVNHLINKGIQKSIATAFATWLGCGTTFIGAYLILEEYSTFTKQRPYIRAHEAGVGLIHAAYNTSYQGKWYGHSASDLWPTYPIAKDPGIMYGKGTYVKK</sequence>
<evidence type="ECO:0000313" key="3">
    <source>
        <dbReference type="EMBL" id="EFW03604.1"/>
    </source>
</evidence>
<feature type="chain" id="PRO_5003220608" evidence="2">
    <location>
        <begin position="30"/>
        <end position="267"/>
    </location>
</feature>
<keyword evidence="1" id="KW-0472">Membrane</keyword>
<dbReference type="RefSeq" id="WP_008790377.1">
    <property type="nucleotide sequence ID" value="NZ_AKCB01000004.1"/>
</dbReference>
<dbReference type="Proteomes" id="UP000003157">
    <property type="component" value="Unassembled WGS sequence"/>
</dbReference>
<dbReference type="EMBL" id="ADKX01000046">
    <property type="protein sequence ID" value="EFW03604.1"/>
    <property type="molecule type" value="Genomic_DNA"/>
</dbReference>
<dbReference type="OrthoDB" id="10017339at2"/>